<accession>A0A8H7ARI3</accession>
<dbReference type="AlphaFoldDB" id="A0A8H7ARI3"/>
<dbReference type="EMBL" id="JAACFV010000036">
    <property type="protein sequence ID" value="KAF7509825.1"/>
    <property type="molecule type" value="Genomic_DNA"/>
</dbReference>
<protein>
    <submittedName>
        <fullName evidence="1">Uncharacterized protein</fullName>
    </submittedName>
</protein>
<name>A0A8H7ARI3_9EURO</name>
<evidence type="ECO:0000313" key="2">
    <source>
        <dbReference type="Proteomes" id="UP000606974"/>
    </source>
</evidence>
<reference evidence="1" key="1">
    <citation type="submission" date="2020-02" db="EMBL/GenBank/DDBJ databases">
        <authorList>
            <person name="Palmer J.M."/>
        </authorList>
    </citation>
    <scope>NUCLEOTIDE SEQUENCE</scope>
    <source>
        <strain evidence="1">EPUS1.4</strain>
        <tissue evidence="1">Thallus</tissue>
    </source>
</reference>
<dbReference type="OrthoDB" id="2561043at2759"/>
<comment type="caution">
    <text evidence="1">The sequence shown here is derived from an EMBL/GenBank/DDBJ whole genome shotgun (WGS) entry which is preliminary data.</text>
</comment>
<dbReference type="Proteomes" id="UP000606974">
    <property type="component" value="Unassembled WGS sequence"/>
</dbReference>
<evidence type="ECO:0000313" key="1">
    <source>
        <dbReference type="EMBL" id="KAF7509825.1"/>
    </source>
</evidence>
<proteinExistence type="predicted"/>
<sequence>MLWGGRFTEGFDPLMVACNESICFDRAILRTTHPWFNCVCACQAEDWHPDG</sequence>
<gene>
    <name evidence="1" type="ORF">GJ744_007336</name>
</gene>
<keyword evidence="2" id="KW-1185">Reference proteome</keyword>
<organism evidence="1 2">
    <name type="scientific">Endocarpon pusillum</name>
    <dbReference type="NCBI Taxonomy" id="364733"/>
    <lineage>
        <taxon>Eukaryota</taxon>
        <taxon>Fungi</taxon>
        <taxon>Dikarya</taxon>
        <taxon>Ascomycota</taxon>
        <taxon>Pezizomycotina</taxon>
        <taxon>Eurotiomycetes</taxon>
        <taxon>Chaetothyriomycetidae</taxon>
        <taxon>Verrucariales</taxon>
        <taxon>Verrucariaceae</taxon>
        <taxon>Endocarpon</taxon>
    </lineage>
</organism>